<dbReference type="AlphaFoldDB" id="A0AAN9IV37"/>
<dbReference type="PANTHER" id="PTHR11017:SF560">
    <property type="entry name" value="RESISTANCE PROTEIN (TIR-NBS-LRR CLASS), PUTATIVE-RELATED"/>
    <property type="match status" value="1"/>
</dbReference>
<dbReference type="FunFam" id="3.40.50.10140:FF:000007">
    <property type="entry name" value="Disease resistance protein (TIR-NBS-LRR class)"/>
    <property type="match status" value="1"/>
</dbReference>
<evidence type="ECO:0000256" key="1">
    <source>
        <dbReference type="ARBA" id="ARBA00023027"/>
    </source>
</evidence>
<keyword evidence="1" id="KW-0520">NAD</keyword>
<keyword evidence="4" id="KW-1185">Reference proteome</keyword>
<evidence type="ECO:0000313" key="4">
    <source>
        <dbReference type="Proteomes" id="UP001359559"/>
    </source>
</evidence>
<dbReference type="SUPFAM" id="SSF52200">
    <property type="entry name" value="Toll/Interleukin receptor TIR domain"/>
    <property type="match status" value="1"/>
</dbReference>
<dbReference type="SMART" id="SM00255">
    <property type="entry name" value="TIR"/>
    <property type="match status" value="1"/>
</dbReference>
<name>A0AAN9IV37_CLITE</name>
<dbReference type="InterPro" id="IPR032675">
    <property type="entry name" value="LRR_dom_sf"/>
</dbReference>
<dbReference type="SUPFAM" id="SSF52540">
    <property type="entry name" value="P-loop containing nucleoside triphosphate hydrolases"/>
    <property type="match status" value="1"/>
</dbReference>
<dbReference type="InterPro" id="IPR044974">
    <property type="entry name" value="Disease_R_plants"/>
</dbReference>
<proteinExistence type="predicted"/>
<dbReference type="Pfam" id="PF01582">
    <property type="entry name" value="TIR"/>
    <property type="match status" value="1"/>
</dbReference>
<dbReference type="Pfam" id="PF00931">
    <property type="entry name" value="NB-ARC"/>
    <property type="match status" value="1"/>
</dbReference>
<dbReference type="InterPro" id="IPR000157">
    <property type="entry name" value="TIR_dom"/>
</dbReference>
<protein>
    <recommendedName>
        <fullName evidence="2">TIR domain-containing protein</fullName>
    </recommendedName>
</protein>
<dbReference type="PRINTS" id="PR00364">
    <property type="entry name" value="DISEASERSIST"/>
</dbReference>
<organism evidence="3 4">
    <name type="scientific">Clitoria ternatea</name>
    <name type="common">Butterfly pea</name>
    <dbReference type="NCBI Taxonomy" id="43366"/>
    <lineage>
        <taxon>Eukaryota</taxon>
        <taxon>Viridiplantae</taxon>
        <taxon>Streptophyta</taxon>
        <taxon>Embryophyta</taxon>
        <taxon>Tracheophyta</taxon>
        <taxon>Spermatophyta</taxon>
        <taxon>Magnoliopsida</taxon>
        <taxon>eudicotyledons</taxon>
        <taxon>Gunneridae</taxon>
        <taxon>Pentapetalae</taxon>
        <taxon>rosids</taxon>
        <taxon>fabids</taxon>
        <taxon>Fabales</taxon>
        <taxon>Fabaceae</taxon>
        <taxon>Papilionoideae</taxon>
        <taxon>50 kb inversion clade</taxon>
        <taxon>NPAAA clade</taxon>
        <taxon>indigoferoid/millettioid clade</taxon>
        <taxon>Phaseoleae</taxon>
        <taxon>Clitoria</taxon>
    </lineage>
</organism>
<comment type="caution">
    <text evidence="3">The sequence shown here is derived from an EMBL/GenBank/DDBJ whole genome shotgun (WGS) entry which is preliminary data.</text>
</comment>
<dbReference type="InterPro" id="IPR027417">
    <property type="entry name" value="P-loop_NTPase"/>
</dbReference>
<gene>
    <name evidence="3" type="ORF">RJT34_21956</name>
</gene>
<dbReference type="EMBL" id="JAYKXN010000005">
    <property type="protein sequence ID" value="KAK7286741.1"/>
    <property type="molecule type" value="Genomic_DNA"/>
</dbReference>
<dbReference type="SUPFAM" id="SSF52058">
    <property type="entry name" value="L domain-like"/>
    <property type="match status" value="1"/>
</dbReference>
<reference evidence="3 4" key="1">
    <citation type="submission" date="2024-01" db="EMBL/GenBank/DDBJ databases">
        <title>The genomes of 5 underutilized Papilionoideae crops provide insights into root nodulation and disease resistance.</title>
        <authorList>
            <person name="Yuan L."/>
        </authorList>
    </citation>
    <scope>NUCLEOTIDE SEQUENCE [LARGE SCALE GENOMIC DNA]</scope>
    <source>
        <strain evidence="3">LY-2023</strain>
        <tissue evidence="3">Leaf</tissue>
    </source>
</reference>
<dbReference type="Proteomes" id="UP001359559">
    <property type="component" value="Unassembled WGS sequence"/>
</dbReference>
<dbReference type="GO" id="GO:0043531">
    <property type="term" value="F:ADP binding"/>
    <property type="evidence" value="ECO:0007669"/>
    <property type="project" value="InterPro"/>
</dbReference>
<sequence>MSSFTSSGHTWIYDVFINFRGEDTRNNFVSHLHASLANAGISTFIDDKLERGSRLSEELLRAIRGSRIALVVFSKTYTASVWCLMELEEIMLCHTQHGQVVVPIFYDVEPSDVRHQRGPFGEALKALVLREYPEFMLSRLNSLLTRVANLSGWDIKNYRSEAEQLQQIVKDIRTKLDLELLDITDFPVGLESRLQEMIGILENHRTIEGVCKVGIWGMGGLGKTTLAKAIYNRIGCKFKDKSFIENIREVCEKESRGCINLQEQLLANILKTNVQVHSTAEGITSIKKSLNQRGVFIVLDDVSDYQQLKSLEIVRQSSPEKPEKRSRLWAHEDVRHVLANQTGTMAIEGLALKFRGSTTLRFDTKAFKKMKRLRLFQLDHVQLFGDYQNLPKDLRWLYWQGFPLKHIPSNFDHKNVVAIDVKYSGIKQVWKKPQLMEKLKILNLSHSKHLTNTPDFSNLPKLEKLILKDCPSLINIHESIVDLSNLLLMNLKDCTGLSNLPRGIYQLKSLQTLILSGCLNIDKLEEDLGHMESLTTLIAEGTAVKEMPRSIVQSKSIGYISLCGYKGLARDIFPSLIWSWMSPTMNPISCIPSFGSMSSSLVSMNAQNNILGEKSRMISSLSKLRCLWVQCNTEIQLSQELKRILDDTHHVTNLSDLATTHVSTSHILEHSLKFLLIGVGSYCQVFDTLSNSIAKELTTNGSTEFSLPGDNFPYWSSHAGEGHSVLFKIPHIRDWFLKGMILCVVYSSTCEKLPDNCLISIFVVNYTKCTIQIYKRDTIISFNDDDWQGIISNLGPDDKVEICVAFGCGLIVKTTTVYLLGDTSIIVDTEPSSNPSKRLRKDL</sequence>
<dbReference type="Gene3D" id="3.40.50.10140">
    <property type="entry name" value="Toll/interleukin-1 receptor homology (TIR) domain"/>
    <property type="match status" value="1"/>
</dbReference>
<dbReference type="PANTHER" id="PTHR11017">
    <property type="entry name" value="LEUCINE-RICH REPEAT-CONTAINING PROTEIN"/>
    <property type="match status" value="1"/>
</dbReference>
<dbReference type="GO" id="GO:0006952">
    <property type="term" value="P:defense response"/>
    <property type="evidence" value="ECO:0007669"/>
    <property type="project" value="InterPro"/>
</dbReference>
<dbReference type="PROSITE" id="PS50104">
    <property type="entry name" value="TIR"/>
    <property type="match status" value="1"/>
</dbReference>
<dbReference type="InterPro" id="IPR035897">
    <property type="entry name" value="Toll_tir_struct_dom_sf"/>
</dbReference>
<evidence type="ECO:0000313" key="3">
    <source>
        <dbReference type="EMBL" id="KAK7286741.1"/>
    </source>
</evidence>
<dbReference type="Gene3D" id="3.80.10.10">
    <property type="entry name" value="Ribonuclease Inhibitor"/>
    <property type="match status" value="1"/>
</dbReference>
<evidence type="ECO:0000259" key="2">
    <source>
        <dbReference type="PROSITE" id="PS50104"/>
    </source>
</evidence>
<dbReference type="GO" id="GO:0007165">
    <property type="term" value="P:signal transduction"/>
    <property type="evidence" value="ECO:0007669"/>
    <property type="project" value="InterPro"/>
</dbReference>
<dbReference type="Gene3D" id="3.40.50.300">
    <property type="entry name" value="P-loop containing nucleotide triphosphate hydrolases"/>
    <property type="match status" value="1"/>
</dbReference>
<dbReference type="InterPro" id="IPR002182">
    <property type="entry name" value="NB-ARC"/>
</dbReference>
<accession>A0AAN9IV37</accession>
<feature type="domain" description="TIR" evidence="2">
    <location>
        <begin position="11"/>
        <end position="176"/>
    </location>
</feature>